<gene>
    <name evidence="1" type="ORF">MIND_00013500</name>
</gene>
<name>A0A8H6WJX2_9AGAR</name>
<dbReference type="AlphaFoldDB" id="A0A8H6WJX2"/>
<protein>
    <submittedName>
        <fullName evidence="1">Uncharacterized protein</fullName>
    </submittedName>
</protein>
<keyword evidence="2" id="KW-1185">Reference proteome</keyword>
<evidence type="ECO:0000313" key="2">
    <source>
        <dbReference type="Proteomes" id="UP000636479"/>
    </source>
</evidence>
<dbReference type="EMBL" id="JACAZF010000001">
    <property type="protein sequence ID" value="KAF7314994.1"/>
    <property type="molecule type" value="Genomic_DNA"/>
</dbReference>
<comment type="caution">
    <text evidence="1">The sequence shown here is derived from an EMBL/GenBank/DDBJ whole genome shotgun (WGS) entry which is preliminary data.</text>
</comment>
<organism evidence="1 2">
    <name type="scientific">Mycena indigotica</name>
    <dbReference type="NCBI Taxonomy" id="2126181"/>
    <lineage>
        <taxon>Eukaryota</taxon>
        <taxon>Fungi</taxon>
        <taxon>Dikarya</taxon>
        <taxon>Basidiomycota</taxon>
        <taxon>Agaricomycotina</taxon>
        <taxon>Agaricomycetes</taxon>
        <taxon>Agaricomycetidae</taxon>
        <taxon>Agaricales</taxon>
        <taxon>Marasmiineae</taxon>
        <taxon>Mycenaceae</taxon>
        <taxon>Mycena</taxon>
    </lineage>
</organism>
<proteinExistence type="predicted"/>
<accession>A0A8H6WJX2</accession>
<sequence>MSTWDASLKSLKDKAPAAAEAAATSSLDERVAAADKEFASSVVPLLLWADGSIIYVTTNNQQGQGLCGKAGDAAFKGFQTGWLYGTYTLVVTSTTAQLLNANGLVVYNGIGYASPTIRGSWQVSF</sequence>
<evidence type="ECO:0000313" key="1">
    <source>
        <dbReference type="EMBL" id="KAF7314994.1"/>
    </source>
</evidence>
<dbReference type="GeneID" id="59339623"/>
<dbReference type="Proteomes" id="UP000636479">
    <property type="component" value="Unassembled WGS sequence"/>
</dbReference>
<dbReference type="RefSeq" id="XP_037225017.1">
    <property type="nucleotide sequence ID" value="XM_037357107.1"/>
</dbReference>
<reference evidence="1" key="1">
    <citation type="submission" date="2020-05" db="EMBL/GenBank/DDBJ databases">
        <title>Mycena genomes resolve the evolution of fungal bioluminescence.</title>
        <authorList>
            <person name="Tsai I.J."/>
        </authorList>
    </citation>
    <scope>NUCLEOTIDE SEQUENCE</scope>
    <source>
        <strain evidence="1">171206Taipei</strain>
    </source>
</reference>